<organism evidence="7 8">
    <name type="scientific">Brachionus calyciflorus</name>
    <dbReference type="NCBI Taxonomy" id="104777"/>
    <lineage>
        <taxon>Eukaryota</taxon>
        <taxon>Metazoa</taxon>
        <taxon>Spiralia</taxon>
        <taxon>Gnathifera</taxon>
        <taxon>Rotifera</taxon>
        <taxon>Eurotatoria</taxon>
        <taxon>Monogononta</taxon>
        <taxon>Pseudotrocha</taxon>
        <taxon>Ploima</taxon>
        <taxon>Brachionidae</taxon>
        <taxon>Brachionus</taxon>
    </lineage>
</organism>
<dbReference type="AlphaFoldDB" id="A0A814G134"/>
<keyword evidence="5 6" id="KW-0472">Membrane</keyword>
<dbReference type="Proteomes" id="UP000663879">
    <property type="component" value="Unassembled WGS sequence"/>
</dbReference>
<feature type="transmembrane region" description="Helical" evidence="6">
    <location>
        <begin position="153"/>
        <end position="172"/>
    </location>
</feature>
<evidence type="ECO:0000256" key="1">
    <source>
        <dbReference type="ARBA" id="ARBA00004141"/>
    </source>
</evidence>
<comment type="caution">
    <text evidence="7">The sequence shown here is derived from an EMBL/GenBank/DDBJ whole genome shotgun (WGS) entry which is preliminary data.</text>
</comment>
<comment type="similarity">
    <text evidence="2 6">Belongs to the TVP23 family.</text>
</comment>
<feature type="transmembrane region" description="Helical" evidence="6">
    <location>
        <begin position="56"/>
        <end position="75"/>
    </location>
</feature>
<dbReference type="GO" id="GO:0009306">
    <property type="term" value="P:protein secretion"/>
    <property type="evidence" value="ECO:0007669"/>
    <property type="project" value="TreeGrafter"/>
</dbReference>
<dbReference type="Pfam" id="PF05832">
    <property type="entry name" value="DUF846"/>
    <property type="match status" value="1"/>
</dbReference>
<evidence type="ECO:0000256" key="3">
    <source>
        <dbReference type="ARBA" id="ARBA00022692"/>
    </source>
</evidence>
<protein>
    <recommendedName>
        <fullName evidence="6">Golgi apparatus membrane protein TVP23 homolog</fullName>
    </recommendedName>
</protein>
<evidence type="ECO:0000256" key="5">
    <source>
        <dbReference type="ARBA" id="ARBA00023136"/>
    </source>
</evidence>
<dbReference type="PANTHER" id="PTHR13019:SF25">
    <property type="entry name" value="GOLGI APPARATUS MEMBRANE PROTEIN TVP23 HOMOLOG"/>
    <property type="match status" value="1"/>
</dbReference>
<dbReference type="InterPro" id="IPR008564">
    <property type="entry name" value="TVP23-like"/>
</dbReference>
<keyword evidence="4 6" id="KW-1133">Transmembrane helix</keyword>
<gene>
    <name evidence="7" type="ORF">OXX778_LOCUS15968</name>
</gene>
<dbReference type="GO" id="GO:0000139">
    <property type="term" value="C:Golgi membrane"/>
    <property type="evidence" value="ECO:0007669"/>
    <property type="project" value="TreeGrafter"/>
</dbReference>
<accession>A0A814G134</accession>
<dbReference type="OrthoDB" id="2151161at2759"/>
<evidence type="ECO:0000256" key="2">
    <source>
        <dbReference type="ARBA" id="ARBA00005467"/>
    </source>
</evidence>
<comment type="subcellular location">
    <subcellularLocation>
        <location evidence="1 6">Membrane</location>
        <topology evidence="1 6">Multi-pass membrane protein</topology>
    </subcellularLocation>
</comment>
<evidence type="ECO:0000313" key="7">
    <source>
        <dbReference type="EMBL" id="CAF0992125.1"/>
    </source>
</evidence>
<feature type="transmembrane region" description="Helical" evidence="6">
    <location>
        <begin position="126"/>
        <end position="147"/>
    </location>
</feature>
<dbReference type="GO" id="GO:0016192">
    <property type="term" value="P:vesicle-mediated transport"/>
    <property type="evidence" value="ECO:0007669"/>
    <property type="project" value="TreeGrafter"/>
</dbReference>
<evidence type="ECO:0000256" key="6">
    <source>
        <dbReference type="RuleBase" id="RU361206"/>
    </source>
</evidence>
<evidence type="ECO:0000256" key="4">
    <source>
        <dbReference type="ARBA" id="ARBA00022989"/>
    </source>
</evidence>
<sequence>MLADTEEVALTFEQSTIGGSSNLVQTNRIRHPIALFFHLFFRSLAIFLYLFSTVFYSSFITIFVITIICLSMDFWTVKNITGRLLVGLRWWNHVDENGKSSWVFENRKTSQSNNLSVLESTTEASIFWLAIIAADLVWVTFFLVSLLTFSFKWMTIIMVALMLNGSNTYGFLKCKYGSEQNMQNIATNFFGKQMLRSVYERFSSGNQQNQTTTN</sequence>
<name>A0A814G134_9BILA</name>
<reference evidence="7" key="1">
    <citation type="submission" date="2021-02" db="EMBL/GenBank/DDBJ databases">
        <authorList>
            <person name="Nowell W R."/>
        </authorList>
    </citation>
    <scope>NUCLEOTIDE SEQUENCE</scope>
    <source>
        <strain evidence="7">Ploen Becks lab</strain>
    </source>
</reference>
<proteinExistence type="inferred from homology"/>
<keyword evidence="3 6" id="KW-0812">Transmembrane</keyword>
<dbReference type="PANTHER" id="PTHR13019">
    <property type="entry name" value="GOLGI APPARATUS MEMBRANE PROTEIN TVP23"/>
    <property type="match status" value="1"/>
</dbReference>
<dbReference type="EMBL" id="CAJNOC010003650">
    <property type="protein sequence ID" value="CAF0992125.1"/>
    <property type="molecule type" value="Genomic_DNA"/>
</dbReference>
<keyword evidence="8" id="KW-1185">Reference proteome</keyword>
<evidence type="ECO:0000313" key="8">
    <source>
        <dbReference type="Proteomes" id="UP000663879"/>
    </source>
</evidence>